<keyword evidence="3" id="KW-1185">Reference proteome</keyword>
<protein>
    <recommendedName>
        <fullName evidence="1">Heterokaryon incompatibility domain-containing protein</fullName>
    </recommendedName>
</protein>
<name>A0A8H6KB45_9PEZI</name>
<dbReference type="Gene3D" id="1.20.5.340">
    <property type="match status" value="4"/>
</dbReference>
<sequence length="915" mass="101620">MDHRNCSIAWVLPSSEYQTIAQAFFDEVYNHVSTPLQMSYSIGRVGQHNVVAASKTTGTASLHIGDLVDNLLGDFPFVRAGFLASVDAFASITGPIRVGDVVVGTKPNLQSAVVYFDAKQTISQQRLVLTHEPRHIPESAAMAVEAVRTQQGRDAWLDALGEVSQQNQRKAYRGAIGSSSEAFNDAALIDRVMDERSILCLETTAASMKSQSLVVVAGISRYAGSGESCTPTARVHEAVFSYLRCVAHSMDPGPLSIEPTLTSYFNYRPFDLDRAHFRLLILRKGFRQDAISCSLFQACLPNRQSQSEEEINQDVETFLPYEALSYCWGKGAKPRNMITVDGKALFITNNLLDALQNLRRIEVDRILWVDAICIDQSNVKERGHQVGWMGELYRHADEVLCWLGHADHTVGHILALLEKFRTQVPLAAWKNWPVNDARWRRVWEDVHANQSQYDYPSQLKCLMAKEWFSRVWILQEVANARKASIGCSEGWINAKAFAMAPALLDVRPSNQCQAVIDIMPGPNRKPLGRAQKTNICSLLWKFRESQASDPRDRLYALLGLASDLRGKEGSIVADYTKSEEAVAERILSYLYEDDTPINATGQPGLARVQADIPKLSSMALERIVSEEVDVGRVQEYIQRENSMIWLTEGIVRIAAQDKLSGNKVVELLLGERANVIVTEGLVEAIAGSFSSVCLGLLLEYQGQDIEVTTQIVKAAARNESSGEQVMKLLLDRRGEEVKVTEGVVKAAAGNEWSGEKVMKLLLDRRGEEVKVTEEVVKAAAGNRWSGERVMKLLLVDQQVRFTNEAIEEVVRATAGNPLSGKWVMKLLLVDQQVRFTDEAIEEVVRAAAGNPLSGKWVMKLLLDRRGEEVKVTEEVVKAAVGNRSSGEQWIKLLLDRRGEEVKVTEEVVKAAAGNE</sequence>
<dbReference type="Pfam" id="PF06985">
    <property type="entry name" value="HET"/>
    <property type="match status" value="1"/>
</dbReference>
<dbReference type="EMBL" id="WIGO01000126">
    <property type="protein sequence ID" value="KAF6828209.1"/>
    <property type="molecule type" value="Genomic_DNA"/>
</dbReference>
<feature type="non-terminal residue" evidence="2">
    <location>
        <position position="915"/>
    </location>
</feature>
<evidence type="ECO:0000313" key="2">
    <source>
        <dbReference type="EMBL" id="KAF6828209.1"/>
    </source>
</evidence>
<dbReference type="InterPro" id="IPR052895">
    <property type="entry name" value="HetReg/Transcr_Mod"/>
</dbReference>
<organism evidence="2 3">
    <name type="scientific">Colletotrichum plurivorum</name>
    <dbReference type="NCBI Taxonomy" id="2175906"/>
    <lineage>
        <taxon>Eukaryota</taxon>
        <taxon>Fungi</taxon>
        <taxon>Dikarya</taxon>
        <taxon>Ascomycota</taxon>
        <taxon>Pezizomycotina</taxon>
        <taxon>Sordariomycetes</taxon>
        <taxon>Hypocreomycetidae</taxon>
        <taxon>Glomerellales</taxon>
        <taxon>Glomerellaceae</taxon>
        <taxon>Colletotrichum</taxon>
        <taxon>Colletotrichum orchidearum species complex</taxon>
    </lineage>
</organism>
<dbReference type="InterPro" id="IPR055530">
    <property type="entry name" value="DUF7104"/>
</dbReference>
<dbReference type="Proteomes" id="UP000654918">
    <property type="component" value="Unassembled WGS sequence"/>
</dbReference>
<evidence type="ECO:0000313" key="3">
    <source>
        <dbReference type="Proteomes" id="UP000654918"/>
    </source>
</evidence>
<reference evidence="2" key="1">
    <citation type="journal article" date="2020" name="Phytopathology">
        <title>Genome Sequence Resources of Colletotrichum truncatum, C. plurivorum, C. musicola, and C. sojae: Four Species Pathogenic to Soybean (Glycine max).</title>
        <authorList>
            <person name="Rogerio F."/>
            <person name="Boufleur T.R."/>
            <person name="Ciampi-Guillardi M."/>
            <person name="Sukno S.A."/>
            <person name="Thon M.R."/>
            <person name="Massola Junior N.S."/>
            <person name="Baroncelli R."/>
        </authorList>
    </citation>
    <scope>NUCLEOTIDE SEQUENCE</scope>
    <source>
        <strain evidence="2">LFN00145</strain>
    </source>
</reference>
<dbReference type="GO" id="GO:0009116">
    <property type="term" value="P:nucleoside metabolic process"/>
    <property type="evidence" value="ECO:0007669"/>
    <property type="project" value="InterPro"/>
</dbReference>
<dbReference type="GO" id="GO:0003824">
    <property type="term" value="F:catalytic activity"/>
    <property type="evidence" value="ECO:0007669"/>
    <property type="project" value="InterPro"/>
</dbReference>
<dbReference type="PANTHER" id="PTHR24148:SF64">
    <property type="entry name" value="HETEROKARYON INCOMPATIBILITY DOMAIN-CONTAINING PROTEIN"/>
    <property type="match status" value="1"/>
</dbReference>
<dbReference type="InterPro" id="IPR010730">
    <property type="entry name" value="HET"/>
</dbReference>
<comment type="caution">
    <text evidence="2">The sequence shown here is derived from an EMBL/GenBank/DDBJ whole genome shotgun (WGS) entry which is preliminary data.</text>
</comment>
<dbReference type="InterPro" id="IPR035994">
    <property type="entry name" value="Nucleoside_phosphorylase_sf"/>
</dbReference>
<accession>A0A8H6KB45</accession>
<dbReference type="PANTHER" id="PTHR24148">
    <property type="entry name" value="ANKYRIN REPEAT DOMAIN-CONTAINING PROTEIN 39 HOMOLOG-RELATED"/>
    <property type="match status" value="1"/>
</dbReference>
<gene>
    <name evidence="2" type="ORF">CPLU01_08688</name>
</gene>
<dbReference type="Pfam" id="PF23397">
    <property type="entry name" value="DUF7104"/>
    <property type="match status" value="7"/>
</dbReference>
<dbReference type="Gene3D" id="3.40.50.1580">
    <property type="entry name" value="Nucleoside phosphorylase domain"/>
    <property type="match status" value="1"/>
</dbReference>
<evidence type="ECO:0000259" key="1">
    <source>
        <dbReference type="Pfam" id="PF06985"/>
    </source>
</evidence>
<feature type="domain" description="Heterokaryon incompatibility" evidence="1">
    <location>
        <begin position="321"/>
        <end position="476"/>
    </location>
</feature>
<proteinExistence type="predicted"/>
<dbReference type="AlphaFoldDB" id="A0A8H6KB45"/>